<sequence length="330" mass="38698">MSSEASVKIKGEKHSAWYYRELYLDEDIIYDEFFCPYCDVRLIAKNIYRDRNEELIKQPYFASFPGKGHALGCEFEALEKVDQEETGGVLTGSRTNKPSADDPEIFAVRTESYWQNRAESDSRRKMQQAVSNEALRSVVHKGKSSDCYIDGARNSASRVYSMRSFAECYALFYKKAFKLRDENKWSKEQFNEYVKKELSAKNLVFSKDNATNYYYGFKSLYKEEFLDFKRERIYHGKGYIEKRGSLYQVNSNKRILLKNGSTVPFYVLIEIVNVEHMPRSHRDIVDFMESAAKDRKNYYDIKWFARGIPAVKGSSIVLYLKNLDFLFLKK</sequence>
<dbReference type="EMBL" id="SHMQ01000005">
    <property type="protein sequence ID" value="RZV39902.1"/>
    <property type="molecule type" value="Genomic_DNA"/>
</dbReference>
<evidence type="ECO:0000313" key="2">
    <source>
        <dbReference type="Proteomes" id="UP000322454"/>
    </source>
</evidence>
<proteinExistence type="predicted"/>
<dbReference type="AlphaFoldDB" id="A0A520XFC9"/>
<evidence type="ECO:0000313" key="1">
    <source>
        <dbReference type="EMBL" id="RZV39902.1"/>
    </source>
</evidence>
<protein>
    <submittedName>
        <fullName evidence="1">Uncharacterized protein</fullName>
    </submittedName>
</protein>
<comment type="caution">
    <text evidence="1">The sequence shown here is derived from an EMBL/GenBank/DDBJ whole genome shotgun (WGS) entry which is preliminary data.</text>
</comment>
<accession>A0A520XFC9</accession>
<dbReference type="Proteomes" id="UP000322454">
    <property type="component" value="Unassembled WGS sequence"/>
</dbReference>
<name>A0A520XFC9_9DELT</name>
<reference evidence="1 2" key="1">
    <citation type="submission" date="2019-01" db="EMBL/GenBank/DDBJ databases">
        <title>Insights into ecological role of a new deltaproteobacterial order Candidatus Sinidesulfobacterales (Sva0485) by metagenomics and metatranscriptomics.</title>
        <authorList>
            <person name="Tan S."/>
            <person name="Liu J."/>
            <person name="Fang Y."/>
            <person name="Hedlund B."/>
            <person name="Lian Z.-H."/>
            <person name="Huang L.-Y."/>
            <person name="Li J.-T."/>
            <person name="Huang L.-N."/>
            <person name="Li W.-J."/>
            <person name="Jiang H.-C."/>
            <person name="Dong H.-L."/>
            <person name="Shu W.-S."/>
        </authorList>
    </citation>
    <scope>NUCLEOTIDE SEQUENCE [LARGE SCALE GENOMIC DNA]</scope>
    <source>
        <strain evidence="1">AP4</strain>
    </source>
</reference>
<gene>
    <name evidence="1" type="ORF">EVJ48_02975</name>
</gene>
<organism evidence="1 2">
    <name type="scientific">Candidatus Acidulodesulfobacterium acidiphilum</name>
    <dbReference type="NCBI Taxonomy" id="2597224"/>
    <lineage>
        <taxon>Bacteria</taxon>
        <taxon>Deltaproteobacteria</taxon>
        <taxon>Candidatus Acidulodesulfobacterales</taxon>
        <taxon>Candidatus Acidulodesulfobacterium</taxon>
    </lineage>
</organism>